<evidence type="ECO:0000313" key="2">
    <source>
        <dbReference type="EMBL" id="THG29964.1"/>
    </source>
</evidence>
<dbReference type="Proteomes" id="UP000309133">
    <property type="component" value="Unassembled WGS sequence"/>
</dbReference>
<organism evidence="2 3">
    <name type="scientific">Naasia lichenicola</name>
    <dbReference type="NCBI Taxonomy" id="2565933"/>
    <lineage>
        <taxon>Bacteria</taxon>
        <taxon>Bacillati</taxon>
        <taxon>Actinomycetota</taxon>
        <taxon>Actinomycetes</taxon>
        <taxon>Micrococcales</taxon>
        <taxon>Microbacteriaceae</taxon>
        <taxon>Naasia</taxon>
    </lineage>
</organism>
<feature type="compositionally biased region" description="Low complexity" evidence="1">
    <location>
        <begin position="11"/>
        <end position="23"/>
    </location>
</feature>
<protein>
    <submittedName>
        <fullName evidence="2">Uncharacterized protein</fullName>
    </submittedName>
</protein>
<dbReference type="EMBL" id="SSSM01000005">
    <property type="protein sequence ID" value="THG29964.1"/>
    <property type="molecule type" value="Genomic_DNA"/>
</dbReference>
<evidence type="ECO:0000256" key="1">
    <source>
        <dbReference type="SAM" id="MobiDB-lite"/>
    </source>
</evidence>
<keyword evidence="3" id="KW-1185">Reference proteome</keyword>
<comment type="caution">
    <text evidence="2">The sequence shown here is derived from an EMBL/GenBank/DDBJ whole genome shotgun (WGS) entry which is preliminary data.</text>
</comment>
<dbReference type="OrthoDB" id="1818930at2"/>
<accession>A0A4S4FJ87</accession>
<dbReference type="RefSeq" id="WP_136428293.1">
    <property type="nucleotide sequence ID" value="NZ_SSSM01000005.1"/>
</dbReference>
<evidence type="ECO:0000313" key="3">
    <source>
        <dbReference type="Proteomes" id="UP000309133"/>
    </source>
</evidence>
<proteinExistence type="predicted"/>
<name>A0A4S4FJ87_9MICO</name>
<gene>
    <name evidence="2" type="ORF">E6C64_15075</name>
</gene>
<feature type="region of interest" description="Disordered" evidence="1">
    <location>
        <begin position="1"/>
        <end position="32"/>
    </location>
</feature>
<reference evidence="2 3" key="1">
    <citation type="submission" date="2019-04" db="EMBL/GenBank/DDBJ databases">
        <authorList>
            <person name="Jiang L."/>
        </authorList>
    </citation>
    <scope>NUCLEOTIDE SEQUENCE [LARGE SCALE GENOMIC DNA]</scope>
    <source>
        <strain evidence="2 3">YIM 131853</strain>
    </source>
</reference>
<sequence length="260" mass="26925">MFGRRKPPLPAADAPQPGPAGKPLDPSDPVDSVGTQAVMRQVQARLAEEPLLGAKIAGQELLHNVMTMLSNERGVQIEVAATIFGGLAGRACLLAALAGQAGDDPALNAKTINSLGMKDGSTLLIGDALNWQLAEGPHSVYALIGGYLRSAGEPIPDAGEFFAHSVQSLGGPTFGVPRFAPGTGAGSTPLEYADALWATFSNSLRRYAPDPQLWPISYGIAIQQMLELAKSSGLDLGVIVRVVMDSALAVAKVPVKVPAA</sequence>
<dbReference type="AlphaFoldDB" id="A0A4S4FJ87"/>